<dbReference type="RefSeq" id="WP_277576789.1">
    <property type="nucleotide sequence ID" value="NZ_JANRMI010000001.1"/>
</dbReference>
<dbReference type="Pfam" id="PF13505">
    <property type="entry name" value="OMP_b-brl"/>
    <property type="match status" value="1"/>
</dbReference>
<gene>
    <name evidence="4" type="ORF">NWE73_03000</name>
</gene>
<feature type="domain" description="Outer membrane protein beta-barrel" evidence="3">
    <location>
        <begin position="7"/>
        <end position="186"/>
    </location>
</feature>
<feature type="signal peptide" evidence="2">
    <location>
        <begin position="1"/>
        <end position="21"/>
    </location>
</feature>
<evidence type="ECO:0000313" key="4">
    <source>
        <dbReference type="EMBL" id="MDG0815313.1"/>
    </source>
</evidence>
<evidence type="ECO:0000256" key="1">
    <source>
        <dbReference type="ARBA" id="ARBA00022729"/>
    </source>
</evidence>
<protein>
    <submittedName>
        <fullName evidence="4">Porin family protein</fullName>
    </submittedName>
</protein>
<dbReference type="Proteomes" id="UP001152321">
    <property type="component" value="Unassembled WGS sequence"/>
</dbReference>
<proteinExistence type="predicted"/>
<feature type="chain" id="PRO_5045172018" evidence="2">
    <location>
        <begin position="22"/>
        <end position="189"/>
    </location>
</feature>
<reference evidence="4" key="1">
    <citation type="submission" date="2022-08" db="EMBL/GenBank/DDBJ databases">
        <title>Novel Bdellovibrio Species Isolated from Svalbard: Designation Bdellovibrio svalbardensis.</title>
        <authorList>
            <person name="Mitchell R.J."/>
            <person name="Choi S.Y."/>
        </authorList>
    </citation>
    <scope>NUCLEOTIDE SEQUENCE</scope>
    <source>
        <strain evidence="4">PAP01</strain>
    </source>
</reference>
<evidence type="ECO:0000313" key="5">
    <source>
        <dbReference type="Proteomes" id="UP001152321"/>
    </source>
</evidence>
<keyword evidence="5" id="KW-1185">Reference proteome</keyword>
<accession>A0ABT6DJP9</accession>
<organism evidence="4 5">
    <name type="scientific">Bdellovibrio svalbardensis</name>
    <dbReference type="NCBI Taxonomy" id="2972972"/>
    <lineage>
        <taxon>Bacteria</taxon>
        <taxon>Pseudomonadati</taxon>
        <taxon>Bdellovibrionota</taxon>
        <taxon>Bdellovibrionia</taxon>
        <taxon>Bdellovibrionales</taxon>
        <taxon>Pseudobdellovibrionaceae</taxon>
        <taxon>Bdellovibrio</taxon>
    </lineage>
</organism>
<evidence type="ECO:0000256" key="2">
    <source>
        <dbReference type="SAM" id="SignalP"/>
    </source>
</evidence>
<evidence type="ECO:0000259" key="3">
    <source>
        <dbReference type="Pfam" id="PF13505"/>
    </source>
</evidence>
<sequence>MKKLFLVMAMFLFNAAGTAQAAKDYGLELGARQQSGNVAGASISTNSKTGMQFGGYYHHPLEGGVAHFRTGLLYTQRPIESENDITGAKVQYNLDYLDIPVDIMFKPSESVGFYLGFNVAINITKSCTGDVTCKVNSVNTPLFPFVFGVMFNFTPKWGLDFYVDGANSNVAKGLYDYRAVGLNLTYSLQ</sequence>
<dbReference type="InterPro" id="IPR027385">
    <property type="entry name" value="Beta-barrel_OMP"/>
</dbReference>
<comment type="caution">
    <text evidence="4">The sequence shown here is derived from an EMBL/GenBank/DDBJ whole genome shotgun (WGS) entry which is preliminary data.</text>
</comment>
<dbReference type="EMBL" id="JANRMI010000001">
    <property type="protein sequence ID" value="MDG0815313.1"/>
    <property type="molecule type" value="Genomic_DNA"/>
</dbReference>
<name>A0ABT6DJP9_9BACT</name>
<keyword evidence="1 2" id="KW-0732">Signal</keyword>